<gene>
    <name evidence="10" type="ORF">LLEC1_02091</name>
</gene>
<keyword evidence="11" id="KW-1185">Reference proteome</keyword>
<dbReference type="GO" id="GO:0043021">
    <property type="term" value="F:ribonucleoprotein complex binding"/>
    <property type="evidence" value="ECO:0007669"/>
    <property type="project" value="TreeGrafter"/>
</dbReference>
<evidence type="ECO:0000256" key="6">
    <source>
        <dbReference type="ARBA" id="ARBA00041116"/>
    </source>
</evidence>
<dbReference type="InterPro" id="IPR038716">
    <property type="entry name" value="P1/P2_N_sf"/>
</dbReference>
<comment type="subunit">
    <text evidence="3">P1 and P2 exist as dimers at the large ribosomal subunit.</text>
</comment>
<dbReference type="Gene3D" id="1.10.10.1410">
    <property type="match status" value="1"/>
</dbReference>
<dbReference type="Proteomes" id="UP000243081">
    <property type="component" value="Unassembled WGS sequence"/>
</dbReference>
<evidence type="ECO:0000256" key="1">
    <source>
        <dbReference type="ARBA" id="ARBA00003362"/>
    </source>
</evidence>
<dbReference type="CDD" id="cd05831">
    <property type="entry name" value="Ribosomal_P1"/>
    <property type="match status" value="1"/>
</dbReference>
<comment type="caution">
    <text evidence="10">The sequence shown here is derived from an EMBL/GenBank/DDBJ whole genome shotgun (WGS) entry which is preliminary data.</text>
</comment>
<dbReference type="GO" id="GO:0002181">
    <property type="term" value="P:cytoplasmic translation"/>
    <property type="evidence" value="ECO:0007669"/>
    <property type="project" value="TreeGrafter"/>
</dbReference>
<reference evidence="10 11" key="1">
    <citation type="submission" date="2016-03" db="EMBL/GenBank/DDBJ databases">
        <title>Fine-scale spatial genetic structure of a fungal parasite of coffee scale insects.</title>
        <authorList>
            <person name="Jackson D."/>
            <person name="Zemenick K.A."/>
            <person name="Malloure B."/>
            <person name="Quandt C.A."/>
            <person name="James T.Y."/>
        </authorList>
    </citation>
    <scope>NUCLEOTIDE SEQUENCE [LARGE SCALE GENOMIC DNA]</scope>
    <source>
        <strain evidence="10 11">UM487</strain>
    </source>
</reference>
<comment type="similarity">
    <text evidence="2">Belongs to the eukaryotic ribosomal protein P1/P2 family.</text>
</comment>
<dbReference type="AlphaFoldDB" id="A0A179IA92"/>
<dbReference type="GO" id="GO:0030295">
    <property type="term" value="F:protein kinase activator activity"/>
    <property type="evidence" value="ECO:0007669"/>
    <property type="project" value="TreeGrafter"/>
</dbReference>
<sequence length="219" mass="24124">MAADWPRRCRPIKHIHSPSSGASWCRWSRAQASHRHNVARVAEPAAPRKNYSYARPLLGLEALSVGISPVCLVNFLVALARLQASEATPRPLPKPTPTDLRLWTIETFFSTFNYTSPQPTVTMSTSELASSYAALILADDGIEITADKLQALIKAANVEVEPIWTSIFAKPGTLEHETLTAFCATQALEGKDVKDLLVNEAKEEEKEESDEDMGFGLFD</sequence>
<evidence type="ECO:0000256" key="3">
    <source>
        <dbReference type="ARBA" id="ARBA00011266"/>
    </source>
</evidence>
<evidence type="ECO:0000256" key="7">
    <source>
        <dbReference type="ARBA" id="ARBA00042918"/>
    </source>
</evidence>
<keyword evidence="4" id="KW-0689">Ribosomal protein</keyword>
<keyword evidence="9" id="KW-0472">Membrane</keyword>
<evidence type="ECO:0000256" key="8">
    <source>
        <dbReference type="SAM" id="MobiDB-lite"/>
    </source>
</evidence>
<evidence type="ECO:0000313" key="10">
    <source>
        <dbReference type="EMBL" id="OAQ98618.1"/>
    </source>
</evidence>
<feature type="region of interest" description="Disordered" evidence="8">
    <location>
        <begin position="200"/>
        <end position="219"/>
    </location>
</feature>
<dbReference type="PANTHER" id="PTHR45696">
    <property type="entry name" value="60S ACIDIC RIBOSOMAL PROTEIN P1"/>
    <property type="match status" value="1"/>
</dbReference>
<evidence type="ECO:0000256" key="5">
    <source>
        <dbReference type="ARBA" id="ARBA00023274"/>
    </source>
</evidence>
<keyword evidence="9" id="KW-0812">Transmembrane</keyword>
<dbReference type="GO" id="GO:0003735">
    <property type="term" value="F:structural constituent of ribosome"/>
    <property type="evidence" value="ECO:0007669"/>
    <property type="project" value="TreeGrafter"/>
</dbReference>
<proteinExistence type="inferred from homology"/>
<evidence type="ECO:0000256" key="9">
    <source>
        <dbReference type="SAM" id="Phobius"/>
    </source>
</evidence>
<evidence type="ECO:0000256" key="2">
    <source>
        <dbReference type="ARBA" id="ARBA00005436"/>
    </source>
</evidence>
<comment type="function">
    <text evidence="1">Plays an important role in the elongation step of protein synthesis.</text>
</comment>
<dbReference type="PANTHER" id="PTHR45696:SF10">
    <property type="entry name" value="LARGE RIBOSOMAL SUBUNIT PROTEIN P1"/>
    <property type="match status" value="1"/>
</dbReference>
<feature type="transmembrane region" description="Helical" evidence="9">
    <location>
        <begin position="57"/>
        <end position="80"/>
    </location>
</feature>
<evidence type="ECO:0000313" key="11">
    <source>
        <dbReference type="Proteomes" id="UP000243081"/>
    </source>
</evidence>
<dbReference type="FunFam" id="1.10.10.1410:FF:000001">
    <property type="entry name" value="60S acidic ribosomal protein P1"/>
    <property type="match status" value="1"/>
</dbReference>
<dbReference type="OrthoDB" id="2194681at2759"/>
<keyword evidence="5" id="KW-0687">Ribonucleoprotein</keyword>
<evidence type="ECO:0000256" key="4">
    <source>
        <dbReference type="ARBA" id="ARBA00022980"/>
    </source>
</evidence>
<accession>A0A179IA92</accession>
<dbReference type="EMBL" id="LUKN01002765">
    <property type="protein sequence ID" value="OAQ98618.1"/>
    <property type="molecule type" value="Genomic_DNA"/>
</dbReference>
<name>A0A179IA92_CORDF</name>
<dbReference type="GO" id="GO:0022625">
    <property type="term" value="C:cytosolic large ribosomal subunit"/>
    <property type="evidence" value="ECO:0007669"/>
    <property type="project" value="TreeGrafter"/>
</dbReference>
<protein>
    <recommendedName>
        <fullName evidence="6">Large ribosomal subunit protein P1</fullName>
    </recommendedName>
    <alternativeName>
        <fullName evidence="7">60S acidic ribosomal protein P1</fullName>
    </alternativeName>
</protein>
<organism evidence="10 11">
    <name type="scientific">Cordyceps confragosa</name>
    <name type="common">Lecanicillium lecanii</name>
    <dbReference type="NCBI Taxonomy" id="2714763"/>
    <lineage>
        <taxon>Eukaryota</taxon>
        <taxon>Fungi</taxon>
        <taxon>Dikarya</taxon>
        <taxon>Ascomycota</taxon>
        <taxon>Pezizomycotina</taxon>
        <taxon>Sordariomycetes</taxon>
        <taxon>Hypocreomycetidae</taxon>
        <taxon>Hypocreales</taxon>
        <taxon>Cordycipitaceae</taxon>
        <taxon>Akanthomyces</taxon>
    </lineage>
</organism>
<keyword evidence="9" id="KW-1133">Transmembrane helix</keyword>